<reference evidence="4" key="1">
    <citation type="submission" date="2020-12" db="EMBL/GenBank/DDBJ databases">
        <title>Genomic characterization of non-nitrogen-fixing Frankia strains.</title>
        <authorList>
            <person name="Carlos-Shanley C."/>
            <person name="Guerra T."/>
            <person name="Hahn D."/>
        </authorList>
    </citation>
    <scope>NUCLEOTIDE SEQUENCE</scope>
    <source>
        <strain evidence="4">CN6</strain>
    </source>
</reference>
<evidence type="ECO:0000313" key="5">
    <source>
        <dbReference type="Proteomes" id="UP000604475"/>
    </source>
</evidence>
<comment type="similarity">
    <text evidence="1">Belongs to the thioesterase PaaI family.</text>
</comment>
<comment type="caution">
    <text evidence="4">The sequence shown here is derived from an EMBL/GenBank/DDBJ whole genome shotgun (WGS) entry which is preliminary data.</text>
</comment>
<dbReference type="InterPro" id="IPR003736">
    <property type="entry name" value="PAAI_dom"/>
</dbReference>
<keyword evidence="2" id="KW-0378">Hydrolase</keyword>
<evidence type="ECO:0000256" key="2">
    <source>
        <dbReference type="ARBA" id="ARBA00022801"/>
    </source>
</evidence>
<dbReference type="EMBL" id="JAEACQ010000385">
    <property type="protein sequence ID" value="MBL7633510.1"/>
    <property type="molecule type" value="Genomic_DNA"/>
</dbReference>
<proteinExistence type="inferred from homology"/>
<keyword evidence="5" id="KW-1185">Reference proteome</keyword>
<organism evidence="4 5">
    <name type="scientific">Frankia nepalensis</name>
    <dbReference type="NCBI Taxonomy" id="1836974"/>
    <lineage>
        <taxon>Bacteria</taxon>
        <taxon>Bacillati</taxon>
        <taxon>Actinomycetota</taxon>
        <taxon>Actinomycetes</taxon>
        <taxon>Frankiales</taxon>
        <taxon>Frankiaceae</taxon>
        <taxon>Frankia</taxon>
    </lineage>
</organism>
<dbReference type="Gene3D" id="3.10.129.10">
    <property type="entry name" value="Hotdog Thioesterase"/>
    <property type="match status" value="1"/>
</dbReference>
<dbReference type="InterPro" id="IPR029069">
    <property type="entry name" value="HotDog_dom_sf"/>
</dbReference>
<gene>
    <name evidence="4" type="ORF">I7412_41430</name>
</gene>
<dbReference type="PANTHER" id="PTHR43240">
    <property type="entry name" value="1,4-DIHYDROXY-2-NAPHTHOYL-COA THIOESTERASE 1"/>
    <property type="match status" value="1"/>
</dbReference>
<dbReference type="AlphaFoldDB" id="A0A937UVS3"/>
<dbReference type="PANTHER" id="PTHR43240:SF5">
    <property type="entry name" value="1,4-DIHYDROXY-2-NAPHTHOYL-COA THIOESTERASE 1"/>
    <property type="match status" value="1"/>
</dbReference>
<evidence type="ECO:0000313" key="4">
    <source>
        <dbReference type="EMBL" id="MBL7633510.1"/>
    </source>
</evidence>
<dbReference type="SUPFAM" id="SSF54637">
    <property type="entry name" value="Thioesterase/thiol ester dehydrase-isomerase"/>
    <property type="match status" value="1"/>
</dbReference>
<name>A0A937UVS3_9ACTN</name>
<protein>
    <submittedName>
        <fullName evidence="4">Hotdog fold thioesterase</fullName>
    </submittedName>
</protein>
<evidence type="ECO:0000259" key="3">
    <source>
        <dbReference type="Pfam" id="PF03061"/>
    </source>
</evidence>
<dbReference type="InterPro" id="IPR006683">
    <property type="entry name" value="Thioestr_dom"/>
</dbReference>
<accession>A0A937UVS3</accession>
<evidence type="ECO:0000256" key="1">
    <source>
        <dbReference type="ARBA" id="ARBA00008324"/>
    </source>
</evidence>
<dbReference type="NCBIfam" id="TIGR00369">
    <property type="entry name" value="unchar_dom_1"/>
    <property type="match status" value="1"/>
</dbReference>
<dbReference type="CDD" id="cd03443">
    <property type="entry name" value="PaaI_thioesterase"/>
    <property type="match status" value="1"/>
</dbReference>
<dbReference type="GO" id="GO:0061522">
    <property type="term" value="F:1,4-dihydroxy-2-naphthoyl-CoA thioesterase activity"/>
    <property type="evidence" value="ECO:0007669"/>
    <property type="project" value="TreeGrafter"/>
</dbReference>
<dbReference type="Proteomes" id="UP000604475">
    <property type="component" value="Unassembled WGS sequence"/>
</dbReference>
<dbReference type="GO" id="GO:0005829">
    <property type="term" value="C:cytosol"/>
    <property type="evidence" value="ECO:0007669"/>
    <property type="project" value="TreeGrafter"/>
</dbReference>
<sequence>MVTVETEPADAAGQAPPADQAELVARLNLHRGELNEKMGVELLEASGDRVVGRMPVEGNRQPYGLLHGGASVVLAETVGSMAAMLTAGTDRAAVGLEINATHHRAVTSGTVTAVATRVHAGRSVATFDIRITDEAGRPVCTCRLTCMLRDQPPAGGVNPGRGPER</sequence>
<feature type="domain" description="Thioesterase" evidence="3">
    <location>
        <begin position="63"/>
        <end position="140"/>
    </location>
</feature>
<dbReference type="Pfam" id="PF03061">
    <property type="entry name" value="4HBT"/>
    <property type="match status" value="1"/>
</dbReference>